<evidence type="ECO:0000256" key="7">
    <source>
        <dbReference type="ARBA" id="ARBA00048741"/>
    </source>
</evidence>
<dbReference type="Pfam" id="PF13537">
    <property type="entry name" value="GATase_7"/>
    <property type="match status" value="1"/>
</dbReference>
<gene>
    <name evidence="9" type="primary">asnB</name>
    <name evidence="9" type="ORF">ACFSKO_14665</name>
</gene>
<evidence type="ECO:0000256" key="5">
    <source>
        <dbReference type="ARBA" id="ARBA00022840"/>
    </source>
</evidence>
<dbReference type="InterPro" id="IPR014729">
    <property type="entry name" value="Rossmann-like_a/b/a_fold"/>
</dbReference>
<accession>A0ABW5BML7</accession>
<dbReference type="NCBIfam" id="TIGR01536">
    <property type="entry name" value="asn_synth_AEB"/>
    <property type="match status" value="1"/>
</dbReference>
<dbReference type="CDD" id="cd01991">
    <property type="entry name" value="Asn_synthase_B_C"/>
    <property type="match status" value="1"/>
</dbReference>
<proteinExistence type="inferred from homology"/>
<keyword evidence="4" id="KW-0547">Nucleotide-binding</keyword>
<comment type="pathway">
    <text evidence="1">Amino-acid biosynthesis; L-asparagine biosynthesis; L-asparagine from L-aspartate (L-Gln route): step 1/1.</text>
</comment>
<dbReference type="EC" id="6.3.5.4" evidence="3"/>
<dbReference type="Pfam" id="PF00733">
    <property type="entry name" value="Asn_synthase"/>
    <property type="match status" value="1"/>
</dbReference>
<dbReference type="PROSITE" id="PS51278">
    <property type="entry name" value="GATASE_TYPE_2"/>
    <property type="match status" value="1"/>
</dbReference>
<keyword evidence="5" id="KW-0067">ATP-binding</keyword>
<dbReference type="PANTHER" id="PTHR43284:SF1">
    <property type="entry name" value="ASPARAGINE SYNTHETASE"/>
    <property type="match status" value="1"/>
</dbReference>
<dbReference type="InterPro" id="IPR051786">
    <property type="entry name" value="ASN_synthetase/amidase"/>
</dbReference>
<keyword evidence="10" id="KW-1185">Reference proteome</keyword>
<dbReference type="EMBL" id="JBHUII010000007">
    <property type="protein sequence ID" value="MFD2206869.1"/>
    <property type="molecule type" value="Genomic_DNA"/>
</dbReference>
<evidence type="ECO:0000256" key="3">
    <source>
        <dbReference type="ARBA" id="ARBA00012737"/>
    </source>
</evidence>
<evidence type="ECO:0000259" key="8">
    <source>
        <dbReference type="PROSITE" id="PS51278"/>
    </source>
</evidence>
<protein>
    <recommendedName>
        <fullName evidence="3">asparagine synthase (glutamine-hydrolyzing)</fullName>
        <ecNumber evidence="3">6.3.5.4</ecNumber>
    </recommendedName>
</protein>
<comment type="catalytic activity">
    <reaction evidence="7">
        <text>L-aspartate + L-glutamine + ATP + H2O = L-asparagine + L-glutamate + AMP + diphosphate + H(+)</text>
        <dbReference type="Rhea" id="RHEA:12228"/>
        <dbReference type="ChEBI" id="CHEBI:15377"/>
        <dbReference type="ChEBI" id="CHEBI:15378"/>
        <dbReference type="ChEBI" id="CHEBI:29985"/>
        <dbReference type="ChEBI" id="CHEBI:29991"/>
        <dbReference type="ChEBI" id="CHEBI:30616"/>
        <dbReference type="ChEBI" id="CHEBI:33019"/>
        <dbReference type="ChEBI" id="CHEBI:58048"/>
        <dbReference type="ChEBI" id="CHEBI:58359"/>
        <dbReference type="ChEBI" id="CHEBI:456215"/>
        <dbReference type="EC" id="6.3.5.4"/>
    </reaction>
</comment>
<evidence type="ECO:0000256" key="2">
    <source>
        <dbReference type="ARBA" id="ARBA00005752"/>
    </source>
</evidence>
<dbReference type="Gene3D" id="3.60.20.10">
    <property type="entry name" value="Glutamine Phosphoribosylpyrophosphate, subunit 1, domain 1"/>
    <property type="match status" value="1"/>
</dbReference>
<evidence type="ECO:0000256" key="1">
    <source>
        <dbReference type="ARBA" id="ARBA00005187"/>
    </source>
</evidence>
<evidence type="ECO:0000313" key="9">
    <source>
        <dbReference type="EMBL" id="MFD2206869.1"/>
    </source>
</evidence>
<dbReference type="InterPro" id="IPR017932">
    <property type="entry name" value="GATase_2_dom"/>
</dbReference>
<dbReference type="Gene3D" id="3.40.50.620">
    <property type="entry name" value="HUPs"/>
    <property type="match status" value="2"/>
</dbReference>
<dbReference type="CDD" id="cd00712">
    <property type="entry name" value="AsnB"/>
    <property type="match status" value="1"/>
</dbReference>
<dbReference type="SUPFAM" id="SSF52402">
    <property type="entry name" value="Adenine nucleotide alpha hydrolases-like"/>
    <property type="match status" value="1"/>
</dbReference>
<evidence type="ECO:0000256" key="4">
    <source>
        <dbReference type="ARBA" id="ARBA00022741"/>
    </source>
</evidence>
<name>A0ABW5BML7_9PROT</name>
<dbReference type="PIRSF" id="PIRSF001589">
    <property type="entry name" value="Asn_synthetase_glu-h"/>
    <property type="match status" value="1"/>
</dbReference>
<dbReference type="GO" id="GO:0004066">
    <property type="term" value="F:asparagine synthase (glutamine-hydrolyzing) activity"/>
    <property type="evidence" value="ECO:0007669"/>
    <property type="project" value="UniProtKB-EC"/>
</dbReference>
<feature type="domain" description="Glutamine amidotransferase type-2" evidence="8">
    <location>
        <begin position="2"/>
        <end position="220"/>
    </location>
</feature>
<dbReference type="InterPro" id="IPR006426">
    <property type="entry name" value="Asn_synth_AEB"/>
</dbReference>
<dbReference type="InterPro" id="IPR001962">
    <property type="entry name" value="Asn_synthase"/>
</dbReference>
<dbReference type="Proteomes" id="UP001597294">
    <property type="component" value="Unassembled WGS sequence"/>
</dbReference>
<evidence type="ECO:0000313" key="10">
    <source>
        <dbReference type="Proteomes" id="UP001597294"/>
    </source>
</evidence>
<evidence type="ECO:0000256" key="6">
    <source>
        <dbReference type="ARBA" id="ARBA00022962"/>
    </source>
</evidence>
<keyword evidence="9" id="KW-0436">Ligase</keyword>
<dbReference type="InterPro" id="IPR033738">
    <property type="entry name" value="AsnB_N"/>
</dbReference>
<sequence length="646" mass="72952">MCGYVGIIQQKIRQGHEELSKRLNVSAEMIGHRGPDDAHEWVSRDASVGFGFRRLAIQDLSEAGRQPMASRCGRFTMVFNGEIYNHLEIRKKLEIVSAQSWLGHSDSETLLCAISLWGLDTTLGLLDGMFSIALWDNVEKKLFLVRDRFGEKPLYYLREDGTLYFASELKALPALGATFGDIDQQALITYFRLRYIPAPDTIYSNVKKVLPGEILIFPIDPHTQISSRKYWDSLVEAEKASEKGYNGNRKEALDDIDGVLGKLVKTRLASDTPLGTFLSGGIDSSLVTALAQNQSSDRISTYTIRFEDKRFNEADEALAVANHISTNHTEMAVTERDALDLVTKIPEVYDEPFADPSQLPTMLLCQLARQHVTVSLSGDGGDEFFGGYSRYLQVMNDWKKRGQSKFSSSIARSLADLPWPLLDKGASLFRKRPSRNGVKITKALRKSCANSLGEISQHYTSFWRDGIPVLGVSKKEDWRFDRAWPINSDQGNNLGVLKSLMVADSMVYLPDDLMVKVDRASMAASLEVRTPFLNQDLARLCWSLPQEWHAGQEQGLKCLLRETLYKYVPQNLVDRPKKGFNVPLRDWLRRDLKAWGDDLINTKDAEVHEMLDMGIISKSWEEHQKGANREGDLWPALMFLAWKASN</sequence>
<dbReference type="SUPFAM" id="SSF56235">
    <property type="entry name" value="N-terminal nucleophile aminohydrolases (Ntn hydrolases)"/>
    <property type="match status" value="1"/>
</dbReference>
<dbReference type="RefSeq" id="WP_380252929.1">
    <property type="nucleotide sequence ID" value="NZ_JBHUII010000007.1"/>
</dbReference>
<comment type="caution">
    <text evidence="9">The sequence shown here is derived from an EMBL/GenBank/DDBJ whole genome shotgun (WGS) entry which is preliminary data.</text>
</comment>
<dbReference type="PANTHER" id="PTHR43284">
    <property type="entry name" value="ASPARAGINE SYNTHETASE (GLUTAMINE-HYDROLYZING)"/>
    <property type="match status" value="1"/>
</dbReference>
<reference evidence="10" key="1">
    <citation type="journal article" date="2019" name="Int. J. Syst. Evol. Microbiol.">
        <title>The Global Catalogue of Microorganisms (GCM) 10K type strain sequencing project: providing services to taxonomists for standard genome sequencing and annotation.</title>
        <authorList>
            <consortium name="The Broad Institute Genomics Platform"/>
            <consortium name="The Broad Institute Genome Sequencing Center for Infectious Disease"/>
            <person name="Wu L."/>
            <person name="Ma J."/>
        </authorList>
    </citation>
    <scope>NUCLEOTIDE SEQUENCE [LARGE SCALE GENOMIC DNA]</scope>
    <source>
        <strain evidence="10">CGMCC 4.7192</strain>
    </source>
</reference>
<dbReference type="InterPro" id="IPR029055">
    <property type="entry name" value="Ntn_hydrolases_N"/>
</dbReference>
<comment type="similarity">
    <text evidence="2">Belongs to the asparagine synthetase family.</text>
</comment>
<keyword evidence="6" id="KW-0315">Glutamine amidotransferase</keyword>
<organism evidence="9 10">
    <name type="scientific">Kiloniella antarctica</name>
    <dbReference type="NCBI Taxonomy" id="1550907"/>
    <lineage>
        <taxon>Bacteria</taxon>
        <taxon>Pseudomonadati</taxon>
        <taxon>Pseudomonadota</taxon>
        <taxon>Alphaproteobacteria</taxon>
        <taxon>Rhodospirillales</taxon>
        <taxon>Kiloniellaceae</taxon>
        <taxon>Kiloniella</taxon>
    </lineage>
</organism>